<dbReference type="SUPFAM" id="SSF46785">
    <property type="entry name" value="Winged helix' DNA-binding domain"/>
    <property type="match status" value="1"/>
</dbReference>
<dbReference type="InterPro" id="IPR036390">
    <property type="entry name" value="WH_DNA-bd_sf"/>
</dbReference>
<evidence type="ECO:0000256" key="1">
    <source>
        <dbReference type="SAM" id="MobiDB-lite"/>
    </source>
</evidence>
<dbReference type="EMBL" id="BMHT01000008">
    <property type="protein sequence ID" value="GGF23410.1"/>
    <property type="molecule type" value="Genomic_DNA"/>
</dbReference>
<proteinExistence type="predicted"/>
<gene>
    <name evidence="2" type="ORF">GCM10011383_38790</name>
</gene>
<feature type="region of interest" description="Disordered" evidence="1">
    <location>
        <begin position="169"/>
        <end position="189"/>
    </location>
</feature>
<evidence type="ECO:0008006" key="4">
    <source>
        <dbReference type="Google" id="ProtNLM"/>
    </source>
</evidence>
<name>A0ABQ1URK2_9BACT</name>
<dbReference type="Proteomes" id="UP000632273">
    <property type="component" value="Unassembled WGS sequence"/>
</dbReference>
<organism evidence="2 3">
    <name type="scientific">Hymenobacter cavernae</name>
    <dbReference type="NCBI Taxonomy" id="2044852"/>
    <lineage>
        <taxon>Bacteria</taxon>
        <taxon>Pseudomonadati</taxon>
        <taxon>Bacteroidota</taxon>
        <taxon>Cytophagia</taxon>
        <taxon>Cytophagales</taxon>
        <taxon>Hymenobacteraceae</taxon>
        <taxon>Hymenobacter</taxon>
    </lineage>
</organism>
<evidence type="ECO:0000313" key="2">
    <source>
        <dbReference type="EMBL" id="GGF23410.1"/>
    </source>
</evidence>
<keyword evidence="3" id="KW-1185">Reference proteome</keyword>
<reference evidence="3" key="1">
    <citation type="journal article" date="2019" name="Int. J. Syst. Evol. Microbiol.">
        <title>The Global Catalogue of Microorganisms (GCM) 10K type strain sequencing project: providing services to taxonomists for standard genome sequencing and annotation.</title>
        <authorList>
            <consortium name="The Broad Institute Genomics Platform"/>
            <consortium name="The Broad Institute Genome Sequencing Center for Infectious Disease"/>
            <person name="Wu L."/>
            <person name="Ma J."/>
        </authorList>
    </citation>
    <scope>NUCLEOTIDE SEQUENCE [LARGE SCALE GENOMIC DNA]</scope>
    <source>
        <strain evidence="3">CGMCC 1.15197</strain>
    </source>
</reference>
<protein>
    <recommendedName>
        <fullName evidence="4">Replication initiation protein</fullName>
    </recommendedName>
</protein>
<evidence type="ECO:0000313" key="3">
    <source>
        <dbReference type="Proteomes" id="UP000632273"/>
    </source>
</evidence>
<dbReference type="Gene3D" id="1.10.10.10">
    <property type="entry name" value="Winged helix-like DNA-binding domain superfamily/Winged helix DNA-binding domain"/>
    <property type="match status" value="1"/>
</dbReference>
<comment type="caution">
    <text evidence="2">The sequence shown here is derived from an EMBL/GenBank/DDBJ whole genome shotgun (WGS) entry which is preliminary data.</text>
</comment>
<accession>A0ABQ1URK2</accession>
<dbReference type="InterPro" id="IPR036388">
    <property type="entry name" value="WH-like_DNA-bd_sf"/>
</dbReference>
<sequence>MVGDVITSYSGKAYALVRESIENLLSRKYQCLGDTSLFDTLGIEEQTGDIVGTWNPAAESHLIGFEANGVGFTQVDFTRVRFRNPHTYRLFWLLKSYQSLNTIKAWKVEELRMAILNDLTTYPNLADFRRALLDKVCAELGYSYETKKRGKRVLGVIFKALPIQPVEASGEALADKNPKPSHQVPKTKSEPVEAVNRNILADWSGAEAIHVAQGCKVMENRGVTLPQLVKILSWCGGKRSRFDSVIKAQHQAWAEHQGQPKDNLAAAIVGRIKKECPGIF</sequence>